<accession>A0A542W3B9</accession>
<dbReference type="Pfam" id="PF13289">
    <property type="entry name" value="SIR2_2"/>
    <property type="match status" value="1"/>
</dbReference>
<comment type="caution">
    <text evidence="1">The sequence shown here is derived from an EMBL/GenBank/DDBJ whole genome shotgun (WGS) entry which is preliminary data.</text>
</comment>
<evidence type="ECO:0000313" key="1">
    <source>
        <dbReference type="EMBL" id="TQL18102.1"/>
    </source>
</evidence>
<reference evidence="1 2" key="1">
    <citation type="submission" date="2019-06" db="EMBL/GenBank/DDBJ databases">
        <title>Genome sequencing of Zymomonas mobilis strains for genetic engineering and biofuel applications.</title>
        <authorList>
            <person name="Teravest M."/>
        </authorList>
    </citation>
    <scope>NUCLEOTIDE SEQUENCE [LARGE SCALE GENOMIC DNA]</scope>
    <source>
        <strain evidence="1 2">AN0101</strain>
    </source>
</reference>
<protein>
    <submittedName>
        <fullName evidence="1">SIR2-like protein</fullName>
    </submittedName>
</protein>
<sequence>MDIFSDISDLLRHHELAFYLGPDVSAITAKEGTPVSTKELADFLGQKVALPRRAKGNPWVAAQYIESHRHRKTLTTIMNAAFETPVPPSPLHQVIADLRPPIIVDSWYDGAMRQALSNDTALNWGEIQGINHAVINEYRWFAAYNATGEEVPIETAEEWQTVLYKPHGSVTPHQNYLVSDSDYVEVLTEIDIQTPIPEVVQKRRASCGFLFIGCRFYDQMLRSFARQIIKRSKAPHFAVVDIESLTKNELRFFEELQITPIPLSLEKIADLLSLNL</sequence>
<dbReference type="EMBL" id="VFOF01000001">
    <property type="protein sequence ID" value="TQL18102.1"/>
    <property type="molecule type" value="Genomic_DNA"/>
</dbReference>
<dbReference type="AlphaFoldDB" id="A0A542W3B9"/>
<organism evidence="1 2">
    <name type="scientific">Zymomonas mobilis</name>
    <dbReference type="NCBI Taxonomy" id="542"/>
    <lineage>
        <taxon>Bacteria</taxon>
        <taxon>Pseudomonadati</taxon>
        <taxon>Pseudomonadota</taxon>
        <taxon>Alphaproteobacteria</taxon>
        <taxon>Sphingomonadales</taxon>
        <taxon>Zymomonadaceae</taxon>
        <taxon>Zymomonas</taxon>
    </lineage>
</organism>
<dbReference type="RefSeq" id="WP_141920537.1">
    <property type="nucleotide sequence ID" value="NZ_VFOF01000001.1"/>
</dbReference>
<name>A0A542W3B9_ZYMMB</name>
<gene>
    <name evidence="1" type="ORF">FBY58_1718</name>
</gene>
<dbReference type="Proteomes" id="UP000316887">
    <property type="component" value="Unassembled WGS sequence"/>
</dbReference>
<proteinExistence type="predicted"/>
<dbReference type="OrthoDB" id="9802053at2"/>
<evidence type="ECO:0000313" key="2">
    <source>
        <dbReference type="Proteomes" id="UP000316887"/>
    </source>
</evidence>